<accession>A0LI04</accession>
<protein>
    <recommendedName>
        <fullName evidence="3">DUF1828 domain-containing protein</fullName>
    </recommendedName>
</protein>
<dbReference type="Proteomes" id="UP000001784">
    <property type="component" value="Chromosome"/>
</dbReference>
<organism evidence="1 2">
    <name type="scientific">Syntrophobacter fumaroxidans (strain DSM 10017 / MPOB)</name>
    <dbReference type="NCBI Taxonomy" id="335543"/>
    <lineage>
        <taxon>Bacteria</taxon>
        <taxon>Pseudomonadati</taxon>
        <taxon>Thermodesulfobacteriota</taxon>
        <taxon>Syntrophobacteria</taxon>
        <taxon>Syntrophobacterales</taxon>
        <taxon>Syntrophobacteraceae</taxon>
        <taxon>Syntrophobacter</taxon>
    </lineage>
</organism>
<dbReference type="HOGENOM" id="CLU_1854233_0_0_7"/>
<dbReference type="RefSeq" id="WP_011698227.1">
    <property type="nucleotide sequence ID" value="NC_008554.1"/>
</dbReference>
<evidence type="ECO:0000313" key="2">
    <source>
        <dbReference type="Proteomes" id="UP000001784"/>
    </source>
</evidence>
<dbReference type="OrthoDB" id="5510493at2"/>
<proteinExistence type="predicted"/>
<evidence type="ECO:0000313" key="1">
    <source>
        <dbReference type="EMBL" id="ABK17056.1"/>
    </source>
</evidence>
<dbReference type="AlphaFoldDB" id="A0LI04"/>
<reference evidence="1 2" key="1">
    <citation type="submission" date="2006-10" db="EMBL/GenBank/DDBJ databases">
        <title>Complete sequence of Syntrophobacter fumaroxidans MPOB.</title>
        <authorList>
            <consortium name="US DOE Joint Genome Institute"/>
            <person name="Copeland A."/>
            <person name="Lucas S."/>
            <person name="Lapidus A."/>
            <person name="Barry K."/>
            <person name="Detter J.C."/>
            <person name="Glavina del Rio T."/>
            <person name="Hammon N."/>
            <person name="Israni S."/>
            <person name="Pitluck S."/>
            <person name="Goltsman E.G."/>
            <person name="Martinez M."/>
            <person name="Schmutz J."/>
            <person name="Larimer F."/>
            <person name="Land M."/>
            <person name="Hauser L."/>
            <person name="Kyrpides N."/>
            <person name="Kim E."/>
            <person name="Boone D.R."/>
            <person name="Brockman F."/>
            <person name="Culley D."/>
            <person name="Ferry J."/>
            <person name="Gunsalus R."/>
            <person name="McInerney M.J."/>
            <person name="Morrison M."/>
            <person name="Plugge C."/>
            <person name="Rohlin L."/>
            <person name="Scholten J."/>
            <person name="Sieber J."/>
            <person name="Stams A.J.M."/>
            <person name="Worm P."/>
            <person name="Henstra A.M."/>
            <person name="Richardson P."/>
        </authorList>
    </citation>
    <scope>NUCLEOTIDE SEQUENCE [LARGE SCALE GENOMIC DNA]</scope>
    <source>
        <strain evidence="2">DSM 10017 / MPOB</strain>
    </source>
</reference>
<gene>
    <name evidence="1" type="ordered locus">Sfum_1365</name>
</gene>
<evidence type="ECO:0008006" key="3">
    <source>
        <dbReference type="Google" id="ProtNLM"/>
    </source>
</evidence>
<dbReference type="KEGG" id="sfu:Sfum_1365"/>
<sequence length="138" mass="15723">MNVKELEQLMEQAMTSEWEVTSTGTGFLVATDWRLPNNERIEIFVRTVGEREDLFLVTDGGEVFNFLFSHGIDLSKDTRGMKTLNGVSERYQAKIVNYQITRGSGRADLARSIRLMLEAVKDASFLLWHKLVPDSSIH</sequence>
<keyword evidence="2" id="KW-1185">Reference proteome</keyword>
<dbReference type="EMBL" id="CP000478">
    <property type="protein sequence ID" value="ABK17056.1"/>
    <property type="molecule type" value="Genomic_DNA"/>
</dbReference>
<dbReference type="InParanoid" id="A0LI04"/>
<name>A0LI04_SYNFM</name>